<evidence type="ECO:0000313" key="3">
    <source>
        <dbReference type="Proteomes" id="UP000185207"/>
    </source>
</evidence>
<dbReference type="STRING" id="1416779.SAMN05444409_2376"/>
<dbReference type="OrthoDB" id="966098at2"/>
<keyword evidence="1" id="KW-0472">Membrane</keyword>
<evidence type="ECO:0008006" key="4">
    <source>
        <dbReference type="Google" id="ProtNLM"/>
    </source>
</evidence>
<dbReference type="RefSeq" id="WP_074235436.1">
    <property type="nucleotide sequence ID" value="NZ_FSRK01000001.1"/>
</dbReference>
<evidence type="ECO:0000256" key="1">
    <source>
        <dbReference type="SAM" id="Phobius"/>
    </source>
</evidence>
<accession>A0A1N6HBV6</accession>
<reference evidence="3" key="1">
    <citation type="submission" date="2016-11" db="EMBL/GenBank/DDBJ databases">
        <authorList>
            <person name="Varghese N."/>
            <person name="Submissions S."/>
        </authorList>
    </citation>
    <scope>NUCLEOTIDE SEQUENCE [LARGE SCALE GENOMIC DNA]</scope>
    <source>
        <strain evidence="3">DSM 27623</strain>
    </source>
</reference>
<evidence type="ECO:0000313" key="2">
    <source>
        <dbReference type="EMBL" id="SIO17304.1"/>
    </source>
</evidence>
<keyword evidence="3" id="KW-1185">Reference proteome</keyword>
<feature type="transmembrane region" description="Helical" evidence="1">
    <location>
        <begin position="37"/>
        <end position="54"/>
    </location>
</feature>
<sequence length="63" mass="7153">MENNKAPIFTMLVVALIVGSALYKQIDFKTMTVEKPALAILYTVTLLFATFVLVKNFRKKTEK</sequence>
<proteinExistence type="predicted"/>
<organism evidence="2 3">
    <name type="scientific">Epilithonimonas zeae</name>
    <dbReference type="NCBI Taxonomy" id="1416779"/>
    <lineage>
        <taxon>Bacteria</taxon>
        <taxon>Pseudomonadati</taxon>
        <taxon>Bacteroidota</taxon>
        <taxon>Flavobacteriia</taxon>
        <taxon>Flavobacteriales</taxon>
        <taxon>Weeksellaceae</taxon>
        <taxon>Chryseobacterium group</taxon>
        <taxon>Epilithonimonas</taxon>
    </lineage>
</organism>
<keyword evidence="1" id="KW-0812">Transmembrane</keyword>
<gene>
    <name evidence="2" type="ORF">SAMN05444409_2376</name>
</gene>
<protein>
    <recommendedName>
        <fullName evidence="4">ATP synthase F0 sector subunit C</fullName>
    </recommendedName>
</protein>
<keyword evidence="1" id="KW-1133">Transmembrane helix</keyword>
<dbReference type="Proteomes" id="UP000185207">
    <property type="component" value="Unassembled WGS sequence"/>
</dbReference>
<dbReference type="EMBL" id="FSRK01000001">
    <property type="protein sequence ID" value="SIO17304.1"/>
    <property type="molecule type" value="Genomic_DNA"/>
</dbReference>
<dbReference type="AlphaFoldDB" id="A0A1N6HBV6"/>
<name>A0A1N6HBV6_9FLAO</name>